<evidence type="ECO:0000313" key="1">
    <source>
        <dbReference type="EMBL" id="KAH8688847.1"/>
    </source>
</evidence>
<protein>
    <submittedName>
        <fullName evidence="1">Uncharacterized protein</fullName>
    </submittedName>
</protein>
<proteinExistence type="predicted"/>
<keyword evidence="2" id="KW-1185">Reference proteome</keyword>
<accession>A0AAD4PU39</accession>
<dbReference type="RefSeq" id="XP_046065319.1">
    <property type="nucleotide sequence ID" value="XM_046221374.1"/>
</dbReference>
<dbReference type="GeneID" id="70251661"/>
<dbReference type="EMBL" id="JAJTJA010000017">
    <property type="protein sequence ID" value="KAH8688847.1"/>
    <property type="molecule type" value="Genomic_DNA"/>
</dbReference>
<dbReference type="Proteomes" id="UP001201262">
    <property type="component" value="Unassembled WGS sequence"/>
</dbReference>
<organism evidence="1 2">
    <name type="scientific">Talaromyces proteolyticus</name>
    <dbReference type="NCBI Taxonomy" id="1131652"/>
    <lineage>
        <taxon>Eukaryota</taxon>
        <taxon>Fungi</taxon>
        <taxon>Dikarya</taxon>
        <taxon>Ascomycota</taxon>
        <taxon>Pezizomycotina</taxon>
        <taxon>Eurotiomycetes</taxon>
        <taxon>Eurotiomycetidae</taxon>
        <taxon>Eurotiales</taxon>
        <taxon>Trichocomaceae</taxon>
        <taxon>Talaromyces</taxon>
        <taxon>Talaromyces sect. Bacilispori</taxon>
    </lineage>
</organism>
<comment type="caution">
    <text evidence="1">The sequence shown here is derived from an EMBL/GenBank/DDBJ whole genome shotgun (WGS) entry which is preliminary data.</text>
</comment>
<sequence length="102" mass="11344">MESGVRVCSTRRNAPNLKIPCSVKEKLQNVMGGKKYLEEAQQVIIVAIKRDYGLHCLAAVDLRDWLKRKIEVVLRVTEALDTENIVSLAIKVAQRSNIVAAG</sequence>
<name>A0AAD4PU39_9EURO</name>
<dbReference type="AlphaFoldDB" id="A0AAD4PU39"/>
<reference evidence="1" key="1">
    <citation type="submission" date="2021-12" db="EMBL/GenBank/DDBJ databases">
        <title>Convergent genome expansion in fungi linked to evolution of root-endophyte symbiosis.</title>
        <authorList>
            <consortium name="DOE Joint Genome Institute"/>
            <person name="Ke Y.-H."/>
            <person name="Bonito G."/>
            <person name="Liao H.-L."/>
            <person name="Looney B."/>
            <person name="Rojas-Flechas A."/>
            <person name="Nash J."/>
            <person name="Hameed K."/>
            <person name="Schadt C."/>
            <person name="Martin F."/>
            <person name="Crous P.W."/>
            <person name="Miettinen O."/>
            <person name="Magnuson J.K."/>
            <person name="Labbe J."/>
            <person name="Jacobson D."/>
            <person name="Doktycz M.J."/>
            <person name="Veneault-Fourrey C."/>
            <person name="Kuo A."/>
            <person name="Mondo S."/>
            <person name="Calhoun S."/>
            <person name="Riley R."/>
            <person name="Ohm R."/>
            <person name="LaButti K."/>
            <person name="Andreopoulos B."/>
            <person name="Pangilinan J."/>
            <person name="Nolan M."/>
            <person name="Tritt A."/>
            <person name="Clum A."/>
            <person name="Lipzen A."/>
            <person name="Daum C."/>
            <person name="Barry K."/>
            <person name="Grigoriev I.V."/>
            <person name="Vilgalys R."/>
        </authorList>
    </citation>
    <scope>NUCLEOTIDE SEQUENCE</scope>
    <source>
        <strain evidence="1">PMI_201</strain>
    </source>
</reference>
<gene>
    <name evidence="1" type="ORF">BGW36DRAFT_434135</name>
</gene>
<evidence type="ECO:0000313" key="2">
    <source>
        <dbReference type="Proteomes" id="UP001201262"/>
    </source>
</evidence>